<dbReference type="EMBL" id="CAJVPQ010023616">
    <property type="protein sequence ID" value="CAG8763179.1"/>
    <property type="molecule type" value="Genomic_DNA"/>
</dbReference>
<accession>A0A9N9NWG2</accession>
<feature type="non-terminal residue" evidence="1">
    <location>
        <position position="1"/>
    </location>
</feature>
<name>A0A9N9NWG2_9GLOM</name>
<keyword evidence="2" id="KW-1185">Reference proteome</keyword>
<dbReference type="AlphaFoldDB" id="A0A9N9NWG2"/>
<sequence>KVNSTDEITSIISSDQILSPQELGNIYELKCIEKFKQLGYEAYGIRTGYNNESFMFITTGDGGIDFYGLHGDFNFIGQ</sequence>
<reference evidence="1" key="1">
    <citation type="submission" date="2021-06" db="EMBL/GenBank/DDBJ databases">
        <authorList>
            <person name="Kallberg Y."/>
            <person name="Tangrot J."/>
            <person name="Rosling A."/>
        </authorList>
    </citation>
    <scope>NUCLEOTIDE SEQUENCE</scope>
    <source>
        <strain evidence="1">UK204</strain>
    </source>
</reference>
<gene>
    <name evidence="1" type="ORF">FCALED_LOCUS17059</name>
</gene>
<evidence type="ECO:0000313" key="2">
    <source>
        <dbReference type="Proteomes" id="UP000789570"/>
    </source>
</evidence>
<comment type="caution">
    <text evidence="1">The sequence shown here is derived from an EMBL/GenBank/DDBJ whole genome shotgun (WGS) entry which is preliminary data.</text>
</comment>
<feature type="non-terminal residue" evidence="1">
    <location>
        <position position="78"/>
    </location>
</feature>
<protein>
    <submittedName>
        <fullName evidence="1">13438_t:CDS:1</fullName>
    </submittedName>
</protein>
<dbReference type="Proteomes" id="UP000789570">
    <property type="component" value="Unassembled WGS sequence"/>
</dbReference>
<proteinExistence type="predicted"/>
<organism evidence="1 2">
    <name type="scientific">Funneliformis caledonium</name>
    <dbReference type="NCBI Taxonomy" id="1117310"/>
    <lineage>
        <taxon>Eukaryota</taxon>
        <taxon>Fungi</taxon>
        <taxon>Fungi incertae sedis</taxon>
        <taxon>Mucoromycota</taxon>
        <taxon>Glomeromycotina</taxon>
        <taxon>Glomeromycetes</taxon>
        <taxon>Glomerales</taxon>
        <taxon>Glomeraceae</taxon>
        <taxon>Funneliformis</taxon>
    </lineage>
</organism>
<evidence type="ECO:0000313" key="1">
    <source>
        <dbReference type="EMBL" id="CAG8763179.1"/>
    </source>
</evidence>